<name>A0A7C1JCA6_9CHLR</name>
<dbReference type="GO" id="GO:0006096">
    <property type="term" value="P:glycolytic process"/>
    <property type="evidence" value="ECO:0007669"/>
    <property type="project" value="UniProtKB-UniPathway"/>
</dbReference>
<dbReference type="UniPathway" id="UPA00109">
    <property type="reaction ID" value="UER00181"/>
</dbReference>
<dbReference type="InterPro" id="IPR011051">
    <property type="entry name" value="RmlC_Cupin_sf"/>
</dbReference>
<evidence type="ECO:0000259" key="7">
    <source>
        <dbReference type="Pfam" id="PF06560"/>
    </source>
</evidence>
<dbReference type="Pfam" id="PF06560">
    <property type="entry name" value="GPI"/>
    <property type="match status" value="1"/>
</dbReference>
<dbReference type="InterPro" id="IPR010551">
    <property type="entry name" value="G6P_isomerase_prok"/>
</dbReference>
<dbReference type="GO" id="GO:0006094">
    <property type="term" value="P:gluconeogenesis"/>
    <property type="evidence" value="ECO:0007669"/>
    <property type="project" value="UniProtKB-KW"/>
</dbReference>
<organism evidence="8">
    <name type="scientific">Caldilinea aerophila</name>
    <dbReference type="NCBI Taxonomy" id="133453"/>
    <lineage>
        <taxon>Bacteria</taxon>
        <taxon>Bacillati</taxon>
        <taxon>Chloroflexota</taxon>
        <taxon>Caldilineae</taxon>
        <taxon>Caldilineales</taxon>
        <taxon>Caldilineaceae</taxon>
        <taxon>Caldilinea</taxon>
    </lineage>
</organism>
<dbReference type="GO" id="GO:0004347">
    <property type="term" value="F:glucose-6-phosphate isomerase activity"/>
    <property type="evidence" value="ECO:0007669"/>
    <property type="project" value="UniProtKB-EC"/>
</dbReference>
<dbReference type="EC" id="5.3.1.9" evidence="3"/>
<reference evidence="8" key="1">
    <citation type="journal article" date="2020" name="mSystems">
        <title>Genome- and Community-Level Interaction Insights into Carbon Utilization and Element Cycling Functions of Hydrothermarchaeota in Hydrothermal Sediment.</title>
        <authorList>
            <person name="Zhou Z."/>
            <person name="Liu Y."/>
            <person name="Xu W."/>
            <person name="Pan J."/>
            <person name="Luo Z.H."/>
            <person name="Li M."/>
        </authorList>
    </citation>
    <scope>NUCLEOTIDE SEQUENCE [LARGE SCALE GENOMIC DNA]</scope>
    <source>
        <strain evidence="8">SpSt-289</strain>
    </source>
</reference>
<comment type="similarity">
    <text evidence="2">Belongs to the archaeal-type GPI family.</text>
</comment>
<comment type="pathway">
    <text evidence="1">Carbohydrate degradation; glycolysis; D-glyceraldehyde 3-phosphate and glycerone phosphate from D-glucose: step 2/4.</text>
</comment>
<keyword evidence="5" id="KW-0324">Glycolysis</keyword>
<dbReference type="InterPro" id="IPR014710">
    <property type="entry name" value="RmlC-like_jellyroll"/>
</dbReference>
<comment type="catalytic activity">
    <reaction evidence="6">
        <text>alpha-D-glucose 6-phosphate = beta-D-fructose 6-phosphate</text>
        <dbReference type="Rhea" id="RHEA:11816"/>
        <dbReference type="ChEBI" id="CHEBI:57634"/>
        <dbReference type="ChEBI" id="CHEBI:58225"/>
        <dbReference type="EC" id="5.3.1.9"/>
    </reaction>
</comment>
<dbReference type="EMBL" id="DSMG01000077">
    <property type="protein sequence ID" value="HDX31244.1"/>
    <property type="molecule type" value="Genomic_DNA"/>
</dbReference>
<comment type="caution">
    <text evidence="8">The sequence shown here is derived from an EMBL/GenBank/DDBJ whole genome shotgun (WGS) entry which is preliminary data.</text>
</comment>
<dbReference type="AlphaFoldDB" id="A0A7C1JCA6"/>
<proteinExistence type="inferred from homology"/>
<evidence type="ECO:0000256" key="1">
    <source>
        <dbReference type="ARBA" id="ARBA00004926"/>
    </source>
</evidence>
<evidence type="ECO:0000256" key="6">
    <source>
        <dbReference type="ARBA" id="ARBA00029321"/>
    </source>
</evidence>
<evidence type="ECO:0000313" key="8">
    <source>
        <dbReference type="EMBL" id="HDX31244.1"/>
    </source>
</evidence>
<dbReference type="SUPFAM" id="SSF51182">
    <property type="entry name" value="RmlC-like cupins"/>
    <property type="match status" value="1"/>
</dbReference>
<evidence type="ECO:0000256" key="5">
    <source>
        <dbReference type="ARBA" id="ARBA00023152"/>
    </source>
</evidence>
<sequence>MSEHVESKLANFLRFDPMNGSIPDRAPMRRYLRDLSSSFADQAACRARLQENPLLYQVTSIEDHAGAGQLHYGLGVLMPGKIGREYFMTKGHFHAWRPAAEVYIGLRGRGLMILEDERTGECRVTPLEANTVVYVPGWTAHRTVNIGEEPLVYWGIFPSEAGHDYGTIGERNFRIVVVEKENQPTVMERSAFLRELEAQPS</sequence>
<dbReference type="GO" id="GO:0005737">
    <property type="term" value="C:cytoplasm"/>
    <property type="evidence" value="ECO:0007669"/>
    <property type="project" value="InterPro"/>
</dbReference>
<evidence type="ECO:0000256" key="4">
    <source>
        <dbReference type="ARBA" id="ARBA00022432"/>
    </source>
</evidence>
<feature type="domain" description="Glucose-6-phosphate isomerase prokaryote" evidence="7">
    <location>
        <begin position="31"/>
        <end position="181"/>
    </location>
</feature>
<accession>A0A7C1JCA6</accession>
<evidence type="ECO:0000256" key="3">
    <source>
        <dbReference type="ARBA" id="ARBA00011952"/>
    </source>
</evidence>
<gene>
    <name evidence="8" type="ORF">ENQ20_07080</name>
</gene>
<dbReference type="Gene3D" id="2.60.120.10">
    <property type="entry name" value="Jelly Rolls"/>
    <property type="match status" value="1"/>
</dbReference>
<keyword evidence="4" id="KW-0312">Gluconeogenesis</keyword>
<evidence type="ECO:0000256" key="2">
    <source>
        <dbReference type="ARBA" id="ARBA00006542"/>
    </source>
</evidence>
<protein>
    <recommendedName>
        <fullName evidence="3">glucose-6-phosphate isomerase</fullName>
        <ecNumber evidence="3">5.3.1.9</ecNumber>
    </recommendedName>
</protein>
<dbReference type="CDD" id="cd02218">
    <property type="entry name" value="cupin_PGI"/>
    <property type="match status" value="1"/>
</dbReference>